<proteinExistence type="predicted"/>
<dbReference type="EMBL" id="JAFELM010000022">
    <property type="protein sequence ID" value="MBM6617477.1"/>
    <property type="molecule type" value="Genomic_DNA"/>
</dbReference>
<gene>
    <name evidence="1" type="ORF">JR050_07275</name>
</gene>
<reference evidence="1 2" key="1">
    <citation type="submission" date="2021-02" db="EMBL/GenBank/DDBJ databases">
        <title>Bacillus sp. RD4P76, an endophyte from a halophyte.</title>
        <authorList>
            <person name="Sun J.-Q."/>
        </authorList>
    </citation>
    <scope>NUCLEOTIDE SEQUENCE [LARGE SCALE GENOMIC DNA]</scope>
    <source>
        <strain evidence="1 2">RD4P76</strain>
    </source>
</reference>
<comment type="caution">
    <text evidence="1">The sequence shown here is derived from an EMBL/GenBank/DDBJ whole genome shotgun (WGS) entry which is preliminary data.</text>
</comment>
<name>A0ABS2DG73_9BACI</name>
<evidence type="ECO:0000313" key="1">
    <source>
        <dbReference type="EMBL" id="MBM6617477.1"/>
    </source>
</evidence>
<evidence type="ECO:0000313" key="2">
    <source>
        <dbReference type="Proteomes" id="UP001518925"/>
    </source>
</evidence>
<dbReference type="Proteomes" id="UP001518925">
    <property type="component" value="Unassembled WGS sequence"/>
</dbReference>
<keyword evidence="2" id="KW-1185">Reference proteome</keyword>
<sequence length="77" mass="8913">MRQYITHVKEGTIVIINRKQLVREKVQQVIAGYSAYAETKEVALMLKKELQLLNIDVHEDITNMGSWFIPVKSEVIN</sequence>
<dbReference type="Pfam" id="PF26326">
    <property type="entry name" value="YtzJ"/>
    <property type="match status" value="1"/>
</dbReference>
<accession>A0ABS2DG73</accession>
<organism evidence="1 2">
    <name type="scientific">Bacillus suaedaesalsae</name>
    <dbReference type="NCBI Taxonomy" id="2810349"/>
    <lineage>
        <taxon>Bacteria</taxon>
        <taxon>Bacillati</taxon>
        <taxon>Bacillota</taxon>
        <taxon>Bacilli</taxon>
        <taxon>Bacillales</taxon>
        <taxon>Bacillaceae</taxon>
        <taxon>Bacillus</taxon>
    </lineage>
</organism>
<protein>
    <submittedName>
        <fullName evidence="1">Uncharacterized protein</fullName>
    </submittedName>
</protein>
<dbReference type="InterPro" id="IPR058867">
    <property type="entry name" value="YtzJ"/>
</dbReference>